<feature type="binding site" evidence="20">
    <location>
        <position position="51"/>
    </location>
    <ligand>
        <name>[2Fe-2S] cluster</name>
        <dbReference type="ChEBI" id="CHEBI:190135"/>
        <label>1</label>
    </ligand>
</feature>
<dbReference type="OrthoDB" id="8300278at2759"/>
<dbReference type="Pfam" id="PF01315">
    <property type="entry name" value="Ald_Xan_dh_C"/>
    <property type="match status" value="1"/>
</dbReference>
<evidence type="ECO:0000256" key="20">
    <source>
        <dbReference type="PIRSR" id="PIRSR000127-3"/>
    </source>
</evidence>
<organism evidence="22 23">
    <name type="scientific">Ignelater luminosus</name>
    <name type="common">Cucubano</name>
    <name type="synonym">Pyrophorus luminosus</name>
    <dbReference type="NCBI Taxonomy" id="2038154"/>
    <lineage>
        <taxon>Eukaryota</taxon>
        <taxon>Metazoa</taxon>
        <taxon>Ecdysozoa</taxon>
        <taxon>Arthropoda</taxon>
        <taxon>Hexapoda</taxon>
        <taxon>Insecta</taxon>
        <taxon>Pterygota</taxon>
        <taxon>Neoptera</taxon>
        <taxon>Endopterygota</taxon>
        <taxon>Coleoptera</taxon>
        <taxon>Polyphaga</taxon>
        <taxon>Elateriformia</taxon>
        <taxon>Elateroidea</taxon>
        <taxon>Elateridae</taxon>
        <taxon>Agrypninae</taxon>
        <taxon>Pyrophorini</taxon>
        <taxon>Ignelater</taxon>
    </lineage>
</organism>
<evidence type="ECO:0000313" key="22">
    <source>
        <dbReference type="EMBL" id="KAF2900073.1"/>
    </source>
</evidence>
<dbReference type="SMART" id="SM01008">
    <property type="entry name" value="Ald_Xan_dh_C"/>
    <property type="match status" value="1"/>
</dbReference>
<dbReference type="SMART" id="SM01092">
    <property type="entry name" value="CO_deh_flav_C"/>
    <property type="match status" value="1"/>
</dbReference>
<feature type="binding site" evidence="20">
    <location>
        <position position="43"/>
    </location>
    <ligand>
        <name>[2Fe-2S] cluster</name>
        <dbReference type="ChEBI" id="CHEBI:190135"/>
        <label>1</label>
    </ligand>
</feature>
<dbReference type="Proteomes" id="UP000801492">
    <property type="component" value="Unassembled WGS sequence"/>
</dbReference>
<dbReference type="Pfam" id="PF01799">
    <property type="entry name" value="Fer2_2"/>
    <property type="match status" value="1"/>
</dbReference>
<evidence type="ECO:0000259" key="21">
    <source>
        <dbReference type="PROSITE" id="PS51387"/>
    </source>
</evidence>
<dbReference type="Gene3D" id="1.10.150.120">
    <property type="entry name" value="[2Fe-2S]-binding domain"/>
    <property type="match status" value="1"/>
</dbReference>
<reference evidence="22" key="1">
    <citation type="submission" date="2019-08" db="EMBL/GenBank/DDBJ databases">
        <title>The genome of the North American firefly Photinus pyralis.</title>
        <authorList>
            <consortium name="Photinus pyralis genome working group"/>
            <person name="Fallon T.R."/>
            <person name="Sander Lower S.E."/>
            <person name="Weng J.-K."/>
        </authorList>
    </citation>
    <scope>NUCLEOTIDE SEQUENCE</scope>
    <source>
        <strain evidence="22">TRF0915ILg1</strain>
        <tissue evidence="22">Whole body</tissue>
    </source>
</reference>
<dbReference type="Pfam" id="PF20256">
    <property type="entry name" value="MoCoBD_2"/>
    <property type="match status" value="1"/>
</dbReference>
<sequence>MNVLKFYIHEEEHAVKASDVSPHTTLNNYLRKKANLTGTKNMCFEGGCGACIVAAAIKDPTTGREEILAVNSCLVPLYMCSGWRIFTAESIGTSRTGYHPVQKALVQFNGTQCGFCSSGMVMNMYALYESGDFTMRDVENSFGGNICRCTGYRPIMSAFKSLASDASKEHLGTFSDIEDIPVCKKSKEKCEITCASPCANSKRSLCFDFGESKWYKVFSINEVLDILENYSDATYMLVGGNTATGVHRRTQEPDIYIALNNIETLLNYRMNDRNLILGANMTLTNAMKLFYKLSKSHQNFSYLSKLAQHIDLIANVPVRNIGTLAGNLFLKHEHHEFASDIYLIFESVGATLTLVGTDREETSTTLEDYLSLDMRGKIIKNIVLPALDRTYKYQSYKITPRAQNAHALVNAAFLLKLDASDKVESARIVYGAINPSFTHAKKSEGCLIGKNLFDNRTLQTLFQTLDEELVPNHVLPDPSPEFRKKLAIALCYKFILSIAPDDKVSPRNRSGGKIYVRPVSRGTQDYETNESLYPLTQPIPKIEALAQCTGKAQYIMDMPDQPGQLYAAFVLAKAPANSTITSINPNKALKMKGVKAFYAKDDIPGDNDFTPTEAFLEFSRAEEMFCSGVVKYYFQPIGVIVADSQELAEKAADMVQVNYVEAKEKPLLTIRDLIAAKSNKISQEGKRDATKKGNDIKNVIKGRFDISWQYHYAMETQCCFVVPSEDGLDMYPSTQSLGAAQIAAAKVLKIPTNEINVSVRRIGGAYGAKISRNGLVSNAAALAAYKLQKPVKLSMPLITNMNAIGKRNPFTMDYEVGVNDKGVIQYLNASLYTDTGSEGGNENPAAAILNTFGNMYNREPWDVTVYSARSDTPTATWCRAPSNTEAIAAMESIMEHIAIELNLDPIQVRLENLSQATPDVEKYIRDMMEWAEVDKRKKEIEEFNKANRWIKKGISVVPMLYPIPYFGYWHVLVSVYQLDGTVSVAHGGIEMGQGINTKVAQVCAYALGIPLEMVKIKPSNSLTSPNAVTTESSFTSEAVCLATLHACGILKERMKPVKEKMPNASWKELVRQCYLEYVDLCATSLFQPKLPDLNGLSGYMIYGMACAEVETDILTGVSHITRVDILEDTGNSMSPEIDIGQVEGAFVMGMGYWTSEQIIFNEKGELLTNRTWNYKPPGVKDIPIDFRVKFPKKNPFPLGILKSKATAEPPLCMSCSVAFAIRQAVGAARSEANANDDKWYPIDGPSTVENSFLNSLHDYKQYTL</sequence>
<proteinExistence type="inferred from homology"/>
<evidence type="ECO:0000256" key="19">
    <source>
        <dbReference type="PIRSR" id="PIRSR000127-2"/>
    </source>
</evidence>
<feature type="binding site" evidence="20">
    <location>
        <position position="735"/>
    </location>
    <ligand>
        <name>Mo-molybdopterin</name>
        <dbReference type="ChEBI" id="CHEBI:71302"/>
    </ligand>
    <ligandPart>
        <name>Mo</name>
        <dbReference type="ChEBI" id="CHEBI:28685"/>
    </ligandPart>
</feature>
<dbReference type="GO" id="GO:0051537">
    <property type="term" value="F:2 iron, 2 sulfur cluster binding"/>
    <property type="evidence" value="ECO:0007669"/>
    <property type="project" value="UniProtKB-KW"/>
</dbReference>
<keyword evidence="10" id="KW-0560">Oxidoreductase</keyword>
<dbReference type="InterPro" id="IPR036884">
    <property type="entry name" value="2Fe-2S-bd_dom_sf"/>
</dbReference>
<comment type="similarity">
    <text evidence="3">Belongs to the xanthine dehydrogenase family.</text>
</comment>
<keyword evidence="5 20" id="KW-0500">Molybdenum</keyword>
<dbReference type="PANTHER" id="PTHR11908:SF132">
    <property type="entry name" value="ALDEHYDE OXIDASE 1-RELATED"/>
    <property type="match status" value="1"/>
</dbReference>
<dbReference type="InterPro" id="IPR006058">
    <property type="entry name" value="2Fe2S_fd_BS"/>
</dbReference>
<evidence type="ECO:0000256" key="18">
    <source>
        <dbReference type="PIRSR" id="PIRSR000127-1"/>
    </source>
</evidence>
<comment type="subcellular location">
    <subcellularLocation>
        <location evidence="2">Peroxisome</location>
    </subcellularLocation>
</comment>
<evidence type="ECO:0000256" key="1">
    <source>
        <dbReference type="ARBA" id="ARBA00001974"/>
    </source>
</evidence>
<dbReference type="InterPro" id="IPR012675">
    <property type="entry name" value="Beta-grasp_dom_sf"/>
</dbReference>
<dbReference type="PROSITE" id="PS00197">
    <property type="entry name" value="2FE2S_FER_1"/>
    <property type="match status" value="1"/>
</dbReference>
<keyword evidence="7 20" id="KW-0001">2Fe-2S</keyword>
<feature type="binding site" evidence="20">
    <location>
        <position position="879"/>
    </location>
    <ligand>
        <name>Mo-molybdopterin</name>
        <dbReference type="ChEBI" id="CHEBI:71302"/>
    </ligand>
    <ligandPart>
        <name>Mo</name>
        <dbReference type="ChEBI" id="CHEBI:28685"/>
    </ligandPart>
</feature>
<evidence type="ECO:0000256" key="15">
    <source>
        <dbReference type="ARBA" id="ARBA00034078"/>
    </source>
</evidence>
<feature type="binding site" evidence="20">
    <location>
        <position position="73"/>
    </location>
    <ligand>
        <name>[2Fe-2S] cluster</name>
        <dbReference type="ChEBI" id="CHEBI:190135"/>
        <label>1</label>
    </ligand>
</feature>
<dbReference type="Gene3D" id="3.30.365.10">
    <property type="entry name" value="Aldehyde oxidase/xanthine dehydrogenase, molybdopterin binding domain"/>
    <property type="match status" value="4"/>
</dbReference>
<dbReference type="AlphaFoldDB" id="A0A8K0GJF4"/>
<feature type="binding site" evidence="20">
    <location>
        <position position="116"/>
    </location>
    <ligand>
        <name>[2Fe-2S] cluster</name>
        <dbReference type="ChEBI" id="CHEBI:190135"/>
        <label>2</label>
    </ligand>
</feature>
<evidence type="ECO:0000256" key="10">
    <source>
        <dbReference type="ARBA" id="ARBA00023002"/>
    </source>
</evidence>
<dbReference type="FunFam" id="3.30.365.10:FF:000001">
    <property type="entry name" value="Xanthine dehydrogenase oxidase"/>
    <property type="match status" value="1"/>
</dbReference>
<feature type="binding site" evidence="20">
    <location>
        <position position="48"/>
    </location>
    <ligand>
        <name>[2Fe-2S] cluster</name>
        <dbReference type="ChEBI" id="CHEBI:190135"/>
        <label>1</label>
    </ligand>
</feature>
<keyword evidence="8 20" id="KW-0479">Metal-binding</keyword>
<dbReference type="GO" id="GO:0005777">
    <property type="term" value="C:peroxisome"/>
    <property type="evidence" value="ECO:0007669"/>
    <property type="project" value="UniProtKB-SubCell"/>
</dbReference>
<evidence type="ECO:0000256" key="9">
    <source>
        <dbReference type="ARBA" id="ARBA00022827"/>
    </source>
</evidence>
<comment type="catalytic activity">
    <reaction evidence="16">
        <text>indole-3-acetaldehyde + O2 + H2O = (indol-3-yl)acetate + H2O2 + H(+)</text>
        <dbReference type="Rhea" id="RHEA:16277"/>
        <dbReference type="ChEBI" id="CHEBI:15377"/>
        <dbReference type="ChEBI" id="CHEBI:15378"/>
        <dbReference type="ChEBI" id="CHEBI:15379"/>
        <dbReference type="ChEBI" id="CHEBI:16240"/>
        <dbReference type="ChEBI" id="CHEBI:18086"/>
        <dbReference type="ChEBI" id="CHEBI:30854"/>
        <dbReference type="EC" id="1.2.3.7"/>
    </reaction>
</comment>
<dbReference type="InterPro" id="IPR036010">
    <property type="entry name" value="2Fe-2S_ferredoxin-like_sf"/>
</dbReference>
<dbReference type="SUPFAM" id="SSF54665">
    <property type="entry name" value="CO dehydrogenase molybdoprotein N-domain-like"/>
    <property type="match status" value="1"/>
</dbReference>
<evidence type="ECO:0000256" key="7">
    <source>
        <dbReference type="ARBA" id="ARBA00022714"/>
    </source>
</evidence>
<dbReference type="SUPFAM" id="SSF54292">
    <property type="entry name" value="2Fe-2S ferredoxin-like"/>
    <property type="match status" value="1"/>
</dbReference>
<protein>
    <recommendedName>
        <fullName evidence="17">Indole-3-acetaldehyde oxidase</fullName>
    </recommendedName>
</protein>
<dbReference type="InterPro" id="IPR036683">
    <property type="entry name" value="CO_DH_flav_C_dom_sf"/>
</dbReference>
<dbReference type="InterPro" id="IPR005107">
    <property type="entry name" value="CO_DH_flav_C"/>
</dbReference>
<name>A0A8K0GJF4_IGNLU</name>
<evidence type="ECO:0000256" key="12">
    <source>
        <dbReference type="ARBA" id="ARBA00023014"/>
    </source>
</evidence>
<feature type="binding site" evidence="20">
    <location>
        <position position="147"/>
    </location>
    <ligand>
        <name>[2Fe-2S] cluster</name>
        <dbReference type="ChEBI" id="CHEBI:190135"/>
        <label>2</label>
    </ligand>
</feature>
<evidence type="ECO:0000256" key="8">
    <source>
        <dbReference type="ARBA" id="ARBA00022723"/>
    </source>
</evidence>
<dbReference type="InterPro" id="IPR000674">
    <property type="entry name" value="Ald_Oxase/Xan_DH_a/b"/>
</dbReference>
<feature type="domain" description="FAD-binding PCMH-type" evidence="21">
    <location>
        <begin position="207"/>
        <end position="389"/>
    </location>
</feature>
<evidence type="ECO:0000256" key="14">
    <source>
        <dbReference type="ARBA" id="ARBA00023140"/>
    </source>
</evidence>
<dbReference type="Gene3D" id="3.30.465.10">
    <property type="match status" value="1"/>
</dbReference>
<feature type="binding site" evidence="20">
    <location>
        <position position="149"/>
    </location>
    <ligand>
        <name>[2Fe-2S] cluster</name>
        <dbReference type="ChEBI" id="CHEBI:190135"/>
        <label>2</label>
    </ligand>
</feature>
<dbReference type="EMBL" id="VTPC01002419">
    <property type="protein sequence ID" value="KAF2900073.1"/>
    <property type="molecule type" value="Genomic_DNA"/>
</dbReference>
<dbReference type="PANTHER" id="PTHR11908">
    <property type="entry name" value="XANTHINE DEHYDROGENASE"/>
    <property type="match status" value="1"/>
</dbReference>
<evidence type="ECO:0000256" key="4">
    <source>
        <dbReference type="ARBA" id="ARBA00011738"/>
    </source>
</evidence>
<feature type="binding site" evidence="20">
    <location>
        <position position="113"/>
    </location>
    <ligand>
        <name>[2Fe-2S] cluster</name>
        <dbReference type="ChEBI" id="CHEBI:190135"/>
        <label>2</label>
    </ligand>
</feature>
<evidence type="ECO:0000256" key="2">
    <source>
        <dbReference type="ARBA" id="ARBA00004275"/>
    </source>
</evidence>
<dbReference type="GO" id="GO:0050302">
    <property type="term" value="F:indole-3-acetaldehyde oxidase activity"/>
    <property type="evidence" value="ECO:0007669"/>
    <property type="project" value="UniProtKB-EC"/>
</dbReference>
<dbReference type="InterPro" id="IPR036856">
    <property type="entry name" value="Ald_Oxase/Xan_DH_a/b_sf"/>
</dbReference>
<dbReference type="InterPro" id="IPR016166">
    <property type="entry name" value="FAD-bd_PCMH"/>
</dbReference>
<evidence type="ECO:0000256" key="16">
    <source>
        <dbReference type="ARBA" id="ARBA00052415"/>
    </source>
</evidence>
<dbReference type="SUPFAM" id="SSF56176">
    <property type="entry name" value="FAD-binding/transporter-associated domain-like"/>
    <property type="match status" value="1"/>
</dbReference>
<dbReference type="SUPFAM" id="SSF56003">
    <property type="entry name" value="Molybdenum cofactor-binding domain"/>
    <property type="match status" value="1"/>
</dbReference>
<dbReference type="InterPro" id="IPR016169">
    <property type="entry name" value="FAD-bd_PCMH_sub2"/>
</dbReference>
<dbReference type="InterPro" id="IPR046867">
    <property type="entry name" value="AldOxase/xan_DH_MoCoBD2"/>
</dbReference>
<dbReference type="FunFam" id="3.30.465.10:FF:000013">
    <property type="entry name" value="Aldehyde oxidase"/>
    <property type="match status" value="1"/>
</dbReference>
<dbReference type="PIRSF" id="PIRSF000127">
    <property type="entry name" value="Xanthine_DH"/>
    <property type="match status" value="1"/>
</dbReference>
<evidence type="ECO:0000256" key="13">
    <source>
        <dbReference type="ARBA" id="ARBA00023027"/>
    </source>
</evidence>
<dbReference type="InterPro" id="IPR037165">
    <property type="entry name" value="AldOxase/xan_DH_Mopterin-bd_sf"/>
</dbReference>
<dbReference type="FunFam" id="3.30.365.10:FF:000008">
    <property type="entry name" value="Aldehyde oxidase1"/>
    <property type="match status" value="1"/>
</dbReference>
<comment type="subunit">
    <text evidence="4">Homodimer.</text>
</comment>
<dbReference type="FunFam" id="3.30.390.50:FF:000003">
    <property type="entry name" value="Aldehyde oxidase1"/>
    <property type="match status" value="1"/>
</dbReference>
<dbReference type="FunFam" id="3.10.20.30:FF:000012">
    <property type="entry name" value="Xanthine dehydrogenase/oxidase"/>
    <property type="match status" value="1"/>
</dbReference>
<dbReference type="PROSITE" id="PS51387">
    <property type="entry name" value="FAD_PCMH"/>
    <property type="match status" value="1"/>
</dbReference>
<feature type="active site" description="Proton acceptor" evidence="18">
    <location>
        <position position="1208"/>
    </location>
</feature>
<dbReference type="SUPFAM" id="SSF55447">
    <property type="entry name" value="CO dehydrogenase flavoprotein C-terminal domain-like"/>
    <property type="match status" value="1"/>
</dbReference>
<evidence type="ECO:0000256" key="3">
    <source>
        <dbReference type="ARBA" id="ARBA00006849"/>
    </source>
</evidence>
<feature type="binding site" evidence="19">
    <location>
        <position position="397"/>
    </location>
    <ligand>
        <name>FAD</name>
        <dbReference type="ChEBI" id="CHEBI:57692"/>
    </ligand>
</feature>
<dbReference type="Gene3D" id="3.90.1170.50">
    <property type="entry name" value="Aldehyde oxidase/xanthine dehydrogenase, a/b hammerhead"/>
    <property type="match status" value="1"/>
</dbReference>
<keyword evidence="14" id="KW-0576">Peroxisome</keyword>
<dbReference type="InterPro" id="IPR002346">
    <property type="entry name" value="Mopterin_DH_FAD-bd"/>
</dbReference>
<evidence type="ECO:0000256" key="11">
    <source>
        <dbReference type="ARBA" id="ARBA00023004"/>
    </source>
</evidence>
<dbReference type="Pfam" id="PF00941">
    <property type="entry name" value="FAD_binding_5"/>
    <property type="match status" value="1"/>
</dbReference>
<evidence type="ECO:0000256" key="6">
    <source>
        <dbReference type="ARBA" id="ARBA00022630"/>
    </source>
</evidence>
<keyword evidence="13" id="KW-0520">NAD</keyword>
<keyword evidence="11 20" id="KW-0408">Iron</keyword>
<comment type="cofactor">
    <cofactor evidence="20">
        <name>[2Fe-2S] cluster</name>
        <dbReference type="ChEBI" id="CHEBI:190135"/>
    </cofactor>
    <text evidence="20">Binds 2 [2Fe-2S] clusters.</text>
</comment>
<gene>
    <name evidence="22" type="ORF">ILUMI_06113</name>
</gene>
<dbReference type="InterPro" id="IPR016167">
    <property type="entry name" value="FAD-bd_PCMH_sub1"/>
</dbReference>
<dbReference type="Pfam" id="PF02738">
    <property type="entry name" value="MoCoBD_1"/>
    <property type="match status" value="1"/>
</dbReference>
<dbReference type="Gene3D" id="3.10.20.30">
    <property type="match status" value="1"/>
</dbReference>
<dbReference type="Gene3D" id="3.30.43.10">
    <property type="entry name" value="Uridine Diphospho-n-acetylenolpyruvylglucosamine Reductase, domain 2"/>
    <property type="match status" value="1"/>
</dbReference>
<dbReference type="FunFam" id="3.90.1170.50:FF:000003">
    <property type="entry name" value="Aldehyde oxidase"/>
    <property type="match status" value="1"/>
</dbReference>
<dbReference type="GO" id="GO:0005506">
    <property type="term" value="F:iron ion binding"/>
    <property type="evidence" value="ECO:0007669"/>
    <property type="project" value="InterPro"/>
</dbReference>
<comment type="cofactor">
    <cofactor evidence="15">
        <name>[2Fe-2S] cluster</name>
        <dbReference type="ChEBI" id="CHEBI:190135"/>
    </cofactor>
</comment>
<dbReference type="InterPro" id="IPR008274">
    <property type="entry name" value="AldOxase/xan_DH_MoCoBD1"/>
</dbReference>
<evidence type="ECO:0000313" key="23">
    <source>
        <dbReference type="Proteomes" id="UP000801492"/>
    </source>
</evidence>
<evidence type="ECO:0000256" key="5">
    <source>
        <dbReference type="ARBA" id="ARBA00022505"/>
    </source>
</evidence>
<dbReference type="InterPro" id="IPR002888">
    <property type="entry name" value="2Fe-2S-bd"/>
</dbReference>
<dbReference type="GO" id="GO:0071949">
    <property type="term" value="F:FAD binding"/>
    <property type="evidence" value="ECO:0007669"/>
    <property type="project" value="InterPro"/>
</dbReference>
<keyword evidence="23" id="KW-1185">Reference proteome</keyword>
<comment type="caution">
    <text evidence="22">The sequence shown here is derived from an EMBL/GenBank/DDBJ whole genome shotgun (WGS) entry which is preliminary data.</text>
</comment>
<keyword evidence="9 19" id="KW-0274">FAD</keyword>
<keyword evidence="12 20" id="KW-0411">Iron-sulfur</keyword>
<keyword evidence="6" id="KW-0285">Flavoprotein</keyword>
<dbReference type="InterPro" id="IPR016208">
    <property type="entry name" value="Ald_Oxase/xanthine_DH-like"/>
</dbReference>
<dbReference type="Pfam" id="PF03450">
    <property type="entry name" value="CO_deh_flav_C"/>
    <property type="match status" value="1"/>
</dbReference>
<dbReference type="InterPro" id="IPR036318">
    <property type="entry name" value="FAD-bd_PCMH-like_sf"/>
</dbReference>
<evidence type="ECO:0000256" key="17">
    <source>
        <dbReference type="ARBA" id="ARBA00072265"/>
    </source>
</evidence>
<dbReference type="SUPFAM" id="SSF47741">
    <property type="entry name" value="CO dehydrogenase ISP C-domain like"/>
    <property type="match status" value="1"/>
</dbReference>
<comment type="cofactor">
    <cofactor evidence="20">
        <name>Mo-molybdopterin</name>
        <dbReference type="ChEBI" id="CHEBI:71302"/>
    </cofactor>
    <text evidence="20">Binds 1 Mo-molybdopterin (Mo-MPT) cofactor per subunit.</text>
</comment>
<dbReference type="Gene3D" id="3.30.390.50">
    <property type="entry name" value="CO dehydrogenase flavoprotein, C-terminal domain"/>
    <property type="match status" value="1"/>
</dbReference>
<comment type="cofactor">
    <cofactor evidence="1 19">
        <name>FAD</name>
        <dbReference type="ChEBI" id="CHEBI:57692"/>
    </cofactor>
</comment>
<accession>A0A8K0GJF4</accession>